<dbReference type="AlphaFoldDB" id="A0A818FDZ7"/>
<dbReference type="EMBL" id="CAJOAX010000004">
    <property type="protein sequence ID" value="CAF3474633.1"/>
    <property type="molecule type" value="Genomic_DNA"/>
</dbReference>
<protein>
    <submittedName>
        <fullName evidence="3">Uncharacterized protein</fullName>
    </submittedName>
</protein>
<accession>A0A818FDZ7</accession>
<dbReference type="EMBL" id="CAJNOO010000070">
    <property type="protein sequence ID" value="CAF0783611.1"/>
    <property type="molecule type" value="Genomic_DNA"/>
</dbReference>
<sequence length="103" mass="11839">MIHQQQLCPDQCHQISSNSTITNFTIDYILFQKQTLPDEQQTTTLNNTFFHIVQDKTQTFMNYYLEQGNITKTDCAQQTVKICQNDAQTQTDVIPTTGTTTNE</sequence>
<comment type="caution">
    <text evidence="3">The sequence shown here is derived from an EMBL/GenBank/DDBJ whole genome shotgun (WGS) entry which is preliminary data.</text>
</comment>
<name>A0A818FDZ7_9BILA</name>
<dbReference type="Proteomes" id="UP000663882">
    <property type="component" value="Unassembled WGS sequence"/>
</dbReference>
<dbReference type="Proteomes" id="UP000663889">
    <property type="component" value="Unassembled WGS sequence"/>
</dbReference>
<organism evidence="3 5">
    <name type="scientific">Rotaria sordida</name>
    <dbReference type="NCBI Taxonomy" id="392033"/>
    <lineage>
        <taxon>Eukaryota</taxon>
        <taxon>Metazoa</taxon>
        <taxon>Spiralia</taxon>
        <taxon>Gnathifera</taxon>
        <taxon>Rotifera</taxon>
        <taxon>Eurotatoria</taxon>
        <taxon>Bdelloidea</taxon>
        <taxon>Philodinida</taxon>
        <taxon>Philodinidae</taxon>
        <taxon>Rotaria</taxon>
    </lineage>
</organism>
<evidence type="ECO:0000313" key="5">
    <source>
        <dbReference type="Proteomes" id="UP000663823"/>
    </source>
</evidence>
<reference evidence="3" key="1">
    <citation type="submission" date="2021-02" db="EMBL/GenBank/DDBJ databases">
        <authorList>
            <person name="Nowell W R."/>
        </authorList>
    </citation>
    <scope>NUCLEOTIDE SEQUENCE</scope>
</reference>
<evidence type="ECO:0000313" key="3">
    <source>
        <dbReference type="EMBL" id="CAF3474633.1"/>
    </source>
</evidence>
<proteinExistence type="predicted"/>
<dbReference type="Proteomes" id="UP000663823">
    <property type="component" value="Unassembled WGS sequence"/>
</dbReference>
<evidence type="ECO:0000313" key="2">
    <source>
        <dbReference type="EMBL" id="CAF0815021.1"/>
    </source>
</evidence>
<evidence type="ECO:0000313" key="1">
    <source>
        <dbReference type="EMBL" id="CAF0783611.1"/>
    </source>
</evidence>
<gene>
    <name evidence="4" type="ORF">FNK824_LOCUS791</name>
    <name evidence="3" type="ORF">OTI717_LOCUS153</name>
    <name evidence="1" type="ORF">RFH988_LOCUS3042</name>
    <name evidence="2" type="ORF">SEV965_LOCUS1322</name>
</gene>
<evidence type="ECO:0000313" key="4">
    <source>
        <dbReference type="EMBL" id="CAF3547661.1"/>
    </source>
</evidence>
<dbReference type="Proteomes" id="UP000663874">
    <property type="component" value="Unassembled WGS sequence"/>
</dbReference>
<dbReference type="EMBL" id="CAJOBE010000036">
    <property type="protein sequence ID" value="CAF3547661.1"/>
    <property type="molecule type" value="Genomic_DNA"/>
</dbReference>
<dbReference type="EMBL" id="CAJNOU010000025">
    <property type="protein sequence ID" value="CAF0815021.1"/>
    <property type="molecule type" value="Genomic_DNA"/>
</dbReference>